<sequence>MGIGKGTDLQELDEAARTSRRPGDLRPGRDYPSLARAVVNDPSLLLVDEPFWVLDMPTAETLRIDLLDLWCEGRMPIQSILVVTHNIEKAVLMCDRIRLLLQSRPGGGGNHGRSAAAATDSIRRSARWLTTSMRG</sequence>
<dbReference type="Proteomes" id="UP001597203">
    <property type="component" value="Unassembled WGS sequence"/>
</dbReference>
<comment type="caution">
    <text evidence="4">The sequence shown here is derived from an EMBL/GenBank/DDBJ whole genome shotgun (WGS) entry which is preliminary data.</text>
</comment>
<proteinExistence type="inferred from homology"/>
<dbReference type="RefSeq" id="WP_380913125.1">
    <property type="nucleotide sequence ID" value="NZ_JBHTLS010000132.1"/>
</dbReference>
<comment type="similarity">
    <text evidence="1">Belongs to the ABC transporter superfamily.</text>
</comment>
<evidence type="ECO:0000256" key="3">
    <source>
        <dbReference type="SAM" id="MobiDB-lite"/>
    </source>
</evidence>
<dbReference type="Gene3D" id="3.40.50.300">
    <property type="entry name" value="P-loop containing nucleotide triphosphate hydrolases"/>
    <property type="match status" value="1"/>
</dbReference>
<feature type="region of interest" description="Disordered" evidence="3">
    <location>
        <begin position="1"/>
        <end position="31"/>
    </location>
</feature>
<keyword evidence="2" id="KW-0813">Transport</keyword>
<protein>
    <recommendedName>
        <fullName evidence="6">ATP-binding cassette domain-containing protein</fullName>
    </recommendedName>
</protein>
<dbReference type="PANTHER" id="PTHR42788:SF13">
    <property type="entry name" value="ALIPHATIC SULFONATES IMPORT ATP-BINDING PROTEIN SSUB"/>
    <property type="match status" value="1"/>
</dbReference>
<accession>A0ABW3P574</accession>
<evidence type="ECO:0008006" key="6">
    <source>
        <dbReference type="Google" id="ProtNLM"/>
    </source>
</evidence>
<evidence type="ECO:0000256" key="2">
    <source>
        <dbReference type="ARBA" id="ARBA00022448"/>
    </source>
</evidence>
<evidence type="ECO:0000256" key="1">
    <source>
        <dbReference type="ARBA" id="ARBA00005417"/>
    </source>
</evidence>
<dbReference type="InterPro" id="IPR027417">
    <property type="entry name" value="P-loop_NTPase"/>
</dbReference>
<reference evidence="5" key="1">
    <citation type="journal article" date="2019" name="Int. J. Syst. Evol. Microbiol.">
        <title>The Global Catalogue of Microorganisms (GCM) 10K type strain sequencing project: providing services to taxonomists for standard genome sequencing and annotation.</title>
        <authorList>
            <consortium name="The Broad Institute Genomics Platform"/>
            <consortium name="The Broad Institute Genome Sequencing Center for Infectious Disease"/>
            <person name="Wu L."/>
            <person name="Ma J."/>
        </authorList>
    </citation>
    <scope>NUCLEOTIDE SEQUENCE [LARGE SCALE GENOMIC DNA]</scope>
    <source>
        <strain evidence="5">CCUG 54329</strain>
    </source>
</reference>
<dbReference type="PANTHER" id="PTHR42788">
    <property type="entry name" value="TAURINE IMPORT ATP-BINDING PROTEIN-RELATED"/>
    <property type="match status" value="1"/>
</dbReference>
<organism evidence="4 5">
    <name type="scientific">Sphingobium olei</name>
    <dbReference type="NCBI Taxonomy" id="420955"/>
    <lineage>
        <taxon>Bacteria</taxon>
        <taxon>Pseudomonadati</taxon>
        <taxon>Pseudomonadota</taxon>
        <taxon>Alphaproteobacteria</taxon>
        <taxon>Sphingomonadales</taxon>
        <taxon>Sphingomonadaceae</taxon>
        <taxon>Sphingobium</taxon>
    </lineage>
</organism>
<keyword evidence="5" id="KW-1185">Reference proteome</keyword>
<dbReference type="SUPFAM" id="SSF52540">
    <property type="entry name" value="P-loop containing nucleoside triphosphate hydrolases"/>
    <property type="match status" value="1"/>
</dbReference>
<dbReference type="InterPro" id="IPR050166">
    <property type="entry name" value="ABC_transporter_ATP-bind"/>
</dbReference>
<gene>
    <name evidence="4" type="ORF">ACFQ24_16345</name>
</gene>
<evidence type="ECO:0000313" key="5">
    <source>
        <dbReference type="Proteomes" id="UP001597203"/>
    </source>
</evidence>
<evidence type="ECO:0000313" key="4">
    <source>
        <dbReference type="EMBL" id="MFD1106434.1"/>
    </source>
</evidence>
<name>A0ABW3P574_9SPHN</name>
<dbReference type="EMBL" id="JBHTLS010000132">
    <property type="protein sequence ID" value="MFD1106434.1"/>
    <property type="molecule type" value="Genomic_DNA"/>
</dbReference>
<feature type="compositionally biased region" description="Basic and acidic residues" evidence="3">
    <location>
        <begin position="14"/>
        <end position="29"/>
    </location>
</feature>